<reference evidence="17" key="1">
    <citation type="submission" date="2020-11" db="EMBL/GenBank/DDBJ databases">
        <authorList>
            <person name="Tran Van P."/>
        </authorList>
    </citation>
    <scope>NUCLEOTIDE SEQUENCE</scope>
</reference>
<dbReference type="Pfam" id="PF04057">
    <property type="entry name" value="Rep-A_N"/>
    <property type="match status" value="1"/>
</dbReference>
<dbReference type="GO" id="GO:0008270">
    <property type="term" value="F:zinc ion binding"/>
    <property type="evidence" value="ECO:0007669"/>
    <property type="project" value="UniProtKB-KW"/>
</dbReference>
<protein>
    <recommendedName>
        <fullName evidence="3">Replication protein A 70 kDa DNA-binding subunit</fullName>
    </recommendedName>
    <alternativeName>
        <fullName evidence="10">Replication factor A protein 1</fullName>
    </alternativeName>
</protein>
<dbReference type="GO" id="GO:0005634">
    <property type="term" value="C:nucleus"/>
    <property type="evidence" value="ECO:0007669"/>
    <property type="project" value="UniProtKB-SubCell"/>
</dbReference>
<keyword evidence="8" id="KW-0238">DNA-binding</keyword>
<feature type="domain" description="Replication protein A OB" evidence="16">
    <location>
        <begin position="284"/>
        <end position="372"/>
    </location>
</feature>
<feature type="domain" description="Replication factor A C-terminal" evidence="15">
    <location>
        <begin position="463"/>
        <end position="607"/>
    </location>
</feature>
<evidence type="ECO:0000256" key="3">
    <source>
        <dbReference type="ARBA" id="ARBA00019850"/>
    </source>
</evidence>
<dbReference type="GO" id="GO:0003677">
    <property type="term" value="F:DNA binding"/>
    <property type="evidence" value="ECO:0007669"/>
    <property type="project" value="UniProtKB-KW"/>
</dbReference>
<organism evidence="17">
    <name type="scientific">Oppiella nova</name>
    <dbReference type="NCBI Taxonomy" id="334625"/>
    <lineage>
        <taxon>Eukaryota</taxon>
        <taxon>Metazoa</taxon>
        <taxon>Ecdysozoa</taxon>
        <taxon>Arthropoda</taxon>
        <taxon>Chelicerata</taxon>
        <taxon>Arachnida</taxon>
        <taxon>Acari</taxon>
        <taxon>Acariformes</taxon>
        <taxon>Sarcoptiformes</taxon>
        <taxon>Oribatida</taxon>
        <taxon>Brachypylina</taxon>
        <taxon>Oppioidea</taxon>
        <taxon>Oppiidae</taxon>
        <taxon>Oppiella</taxon>
    </lineage>
</organism>
<dbReference type="PANTHER" id="PTHR47165">
    <property type="entry name" value="OS03G0429900 PROTEIN"/>
    <property type="match status" value="1"/>
</dbReference>
<dbReference type="OrthoDB" id="1751331at2759"/>
<evidence type="ECO:0000256" key="8">
    <source>
        <dbReference type="ARBA" id="ARBA00023125"/>
    </source>
</evidence>
<dbReference type="PANTHER" id="PTHR47165:SF4">
    <property type="entry name" value="OS03G0429900 PROTEIN"/>
    <property type="match status" value="1"/>
</dbReference>
<dbReference type="Proteomes" id="UP000728032">
    <property type="component" value="Unassembled WGS sequence"/>
</dbReference>
<proteinExistence type="inferred from homology"/>
<dbReference type="EMBL" id="OC919385">
    <property type="protein sequence ID" value="CAD7651243.1"/>
    <property type="molecule type" value="Genomic_DNA"/>
</dbReference>
<evidence type="ECO:0000256" key="9">
    <source>
        <dbReference type="ARBA" id="ARBA00023242"/>
    </source>
</evidence>
<dbReference type="Gene3D" id="2.20.25.10">
    <property type="match status" value="1"/>
</dbReference>
<keyword evidence="18" id="KW-1185">Reference proteome</keyword>
<dbReference type="SUPFAM" id="SSF50249">
    <property type="entry name" value="Nucleic acid-binding proteins"/>
    <property type="match status" value="5"/>
</dbReference>
<dbReference type="InterPro" id="IPR013955">
    <property type="entry name" value="Rep_factor-A_C"/>
</dbReference>
<keyword evidence="7" id="KW-0862">Zinc</keyword>
<dbReference type="FunFam" id="2.40.50.140:FF:000090">
    <property type="entry name" value="Replication protein A subunit"/>
    <property type="match status" value="1"/>
</dbReference>
<sequence length="616" mass="69838">MSAILPKLSDGSLSQMLADQRVDRPVLQILVYKQMTQSEPIKYRFQMTDGTEVCSNFIVILPELIQRISRGEFEKFTVVELTAYTLNINKQMERQIIIVSDMSVVMSGSKIGRRLDKSESNGPLLTNVSLNTNANRIEANVSVVTTTPSSMASRAANQQNVCPISAITPYFNAWRIKARVTSKSNKRHWSNAKGEGSVFSFDCMDDSTEIRVNAFTKECEKFYDMIETNKVYYITKGTVKTANKKFSNLVNDYEITLNSDSLVEECSEMEVMEVPKMRYRFVQIKDLPAVGLQSCVDLIAIVKSVEECNAFTSKKTNKELKKRDIILVDNTSYEVRFTLWNEGAEQFDCEPNRVIAVKNALVGDFNGRTLSAFDCEPNRVIAVKNALVGDFNGRTLSAVSNTTFQLDPDIPETNILKEWYEREGNSVTTNSLSKSGSEGNRDTEWKFLSQINEQTVGNDNRTYFNVRARVVQTGRQPLYKACGQNGCLKKVRDNNNGFYHCDKCQTDSSQFEWRLILSVAISDCTGEGWVTIFQEQAEKILGISAKELSELQENNPQEFLKALTVAEFKQYVFRIGSKIEHYMDESRVKSVAFNFTPVDAIKHSKQLIKNINEWTN</sequence>
<dbReference type="InterPro" id="IPR031657">
    <property type="entry name" value="REPA_OB_2"/>
</dbReference>
<evidence type="ECO:0000256" key="12">
    <source>
        <dbReference type="ARBA" id="ARBA00062035"/>
    </source>
</evidence>
<dbReference type="AlphaFoldDB" id="A0A7R9QNX5"/>
<evidence type="ECO:0000256" key="2">
    <source>
        <dbReference type="ARBA" id="ARBA00005690"/>
    </source>
</evidence>
<dbReference type="FunFam" id="2.40.50.140:FF:000041">
    <property type="entry name" value="Replication protein A subunit"/>
    <property type="match status" value="1"/>
</dbReference>
<feature type="domain" description="Replication factor-A protein 1 N-terminal" evidence="14">
    <location>
        <begin position="8"/>
        <end position="106"/>
    </location>
</feature>
<dbReference type="Gene3D" id="2.40.50.140">
    <property type="entry name" value="Nucleic acid-binding proteins"/>
    <property type="match status" value="5"/>
</dbReference>
<evidence type="ECO:0000256" key="10">
    <source>
        <dbReference type="ARBA" id="ARBA00033010"/>
    </source>
</evidence>
<evidence type="ECO:0000256" key="6">
    <source>
        <dbReference type="ARBA" id="ARBA00022771"/>
    </source>
</evidence>
<dbReference type="FunFam" id="2.40.50.140:FF:000064">
    <property type="entry name" value="Replication protein A subunit"/>
    <property type="match status" value="1"/>
</dbReference>
<dbReference type="Pfam" id="PF16900">
    <property type="entry name" value="REPA_OB_2"/>
    <property type="match status" value="1"/>
</dbReference>
<dbReference type="EMBL" id="CAJPVJ010004560">
    <property type="protein sequence ID" value="CAG2168721.1"/>
    <property type="molecule type" value="Genomic_DNA"/>
</dbReference>
<evidence type="ECO:0000259" key="13">
    <source>
        <dbReference type="Pfam" id="PF01336"/>
    </source>
</evidence>
<evidence type="ECO:0000256" key="11">
    <source>
        <dbReference type="ARBA" id="ARBA00058595"/>
    </source>
</evidence>
<dbReference type="CDD" id="cd04476">
    <property type="entry name" value="RPA1_DBD_C"/>
    <property type="match status" value="1"/>
</dbReference>
<dbReference type="Pfam" id="PF01336">
    <property type="entry name" value="tRNA_anti-codon"/>
    <property type="match status" value="1"/>
</dbReference>
<accession>A0A7R9QNX5</accession>
<comment type="subcellular location">
    <subcellularLocation>
        <location evidence="1">Nucleus</location>
    </subcellularLocation>
</comment>
<evidence type="ECO:0000256" key="1">
    <source>
        <dbReference type="ARBA" id="ARBA00004123"/>
    </source>
</evidence>
<dbReference type="InterPro" id="IPR004365">
    <property type="entry name" value="NA-bd_OB_tRNA"/>
</dbReference>
<dbReference type="InterPro" id="IPR012340">
    <property type="entry name" value="NA-bd_OB-fold"/>
</dbReference>
<comment type="subunit">
    <text evidence="12">Component of the heterotrimeric canonical replication protein A complex (RPA).</text>
</comment>
<dbReference type="InterPro" id="IPR007199">
    <property type="entry name" value="Rep_factor-A_N"/>
</dbReference>
<evidence type="ECO:0000256" key="4">
    <source>
        <dbReference type="ARBA" id="ARBA00022705"/>
    </source>
</evidence>
<name>A0A7R9QNX5_9ACAR</name>
<feature type="domain" description="OB" evidence="13">
    <location>
        <begin position="174"/>
        <end position="255"/>
    </location>
</feature>
<evidence type="ECO:0000259" key="14">
    <source>
        <dbReference type="Pfam" id="PF04057"/>
    </source>
</evidence>
<evidence type="ECO:0000256" key="7">
    <source>
        <dbReference type="ARBA" id="ARBA00022833"/>
    </source>
</evidence>
<comment type="similarity">
    <text evidence="2">Belongs to the replication factor A protein 1 family.</text>
</comment>
<evidence type="ECO:0000313" key="18">
    <source>
        <dbReference type="Proteomes" id="UP000728032"/>
    </source>
</evidence>
<evidence type="ECO:0000313" key="17">
    <source>
        <dbReference type="EMBL" id="CAD7651243.1"/>
    </source>
</evidence>
<evidence type="ECO:0000256" key="5">
    <source>
        <dbReference type="ARBA" id="ARBA00022723"/>
    </source>
</evidence>
<keyword evidence="4" id="KW-0235">DNA replication</keyword>
<keyword evidence="5" id="KW-0479">Metal-binding</keyword>
<evidence type="ECO:0000259" key="16">
    <source>
        <dbReference type="Pfam" id="PF16900"/>
    </source>
</evidence>
<dbReference type="GO" id="GO:0006260">
    <property type="term" value="P:DNA replication"/>
    <property type="evidence" value="ECO:0007669"/>
    <property type="project" value="UniProtKB-KW"/>
</dbReference>
<evidence type="ECO:0000259" key="15">
    <source>
        <dbReference type="Pfam" id="PF08646"/>
    </source>
</evidence>
<keyword evidence="6" id="KW-0863">Zinc-finger</keyword>
<dbReference type="InterPro" id="IPR047192">
    <property type="entry name" value="Euk_RPA1_DBD_C"/>
</dbReference>
<dbReference type="Pfam" id="PF08646">
    <property type="entry name" value="Rep_fac-A_C"/>
    <property type="match status" value="1"/>
</dbReference>
<comment type="function">
    <text evidence="11">As part of the heterotrimeric replication protein A complex (RPA/RP-A), binds and stabilizes single-stranded DNA intermediates, that form during DNA replication or upon DNA stress. It prevents their reannealing and in parallel, recruits and activates different proteins and complexes involved in DNA metabolism. Thereby, it plays an essential role both in DNA replication and the cellular response to DNA damage.</text>
</comment>
<dbReference type="CDD" id="cd04475">
    <property type="entry name" value="RPA1_DBD_B"/>
    <property type="match status" value="1"/>
</dbReference>
<dbReference type="CDD" id="cd04474">
    <property type="entry name" value="RPA1_DBD_A"/>
    <property type="match status" value="1"/>
</dbReference>
<gene>
    <name evidence="17" type="ORF">ONB1V03_LOCUS8207</name>
</gene>
<keyword evidence="9" id="KW-0539">Nucleus</keyword>